<evidence type="ECO:0000313" key="5">
    <source>
        <dbReference type="EMBL" id="EEH05940.1"/>
    </source>
</evidence>
<reference evidence="5" key="1">
    <citation type="submission" date="2009-02" db="EMBL/GenBank/DDBJ databases">
        <title>The Genome Sequence of Ajellomyces capsulatus strain G186AR.</title>
        <authorList>
            <consortium name="The Broad Institute Genome Sequencing Platform"/>
            <person name="Champion M."/>
            <person name="Cuomo C."/>
            <person name="Ma L.-J."/>
            <person name="Henn M.R."/>
            <person name="Sil A."/>
            <person name="Goldman B."/>
            <person name="Young S.K."/>
            <person name="Kodira C.D."/>
            <person name="Zeng Q."/>
            <person name="Koehrsen M."/>
            <person name="Alvarado L."/>
            <person name="Berlin A."/>
            <person name="Borenstein D."/>
            <person name="Chen Z."/>
            <person name="Engels R."/>
            <person name="Freedman E."/>
            <person name="Gellesch M."/>
            <person name="Goldberg J."/>
            <person name="Griggs A."/>
            <person name="Gujja S."/>
            <person name="Heiman D."/>
            <person name="Hepburn T."/>
            <person name="Howarth C."/>
            <person name="Jen D."/>
            <person name="Larson L."/>
            <person name="Lewis B."/>
            <person name="Mehta T."/>
            <person name="Park D."/>
            <person name="Pearson M."/>
            <person name="Roberts A."/>
            <person name="Saif S."/>
            <person name="Shea T."/>
            <person name="Shenoy N."/>
            <person name="Sisk P."/>
            <person name="Stolte C."/>
            <person name="Sykes S."/>
            <person name="Walk T."/>
            <person name="White J."/>
            <person name="Yandava C."/>
            <person name="Klein B."/>
            <person name="McEwen J.G."/>
            <person name="Puccia R."/>
            <person name="Goldman G.H."/>
            <person name="Felipe M.S."/>
            <person name="Nino-Vega G."/>
            <person name="San-Blas G."/>
            <person name="Taylor J."/>
            <person name="Mendoza L."/>
            <person name="Galagan J."/>
            <person name="Nusbaum C."/>
            <person name="Birren B."/>
        </authorList>
    </citation>
    <scope>NUCLEOTIDE SEQUENCE</scope>
    <source>
        <strain evidence="5">G186AR</strain>
    </source>
</reference>
<dbReference type="InterPro" id="IPR039697">
    <property type="entry name" value="Alcohol_dehydrogenase_Fe"/>
</dbReference>
<evidence type="ECO:0000259" key="4">
    <source>
        <dbReference type="Pfam" id="PF25137"/>
    </source>
</evidence>
<feature type="transmembrane region" description="Helical" evidence="2">
    <location>
        <begin position="21"/>
        <end position="45"/>
    </location>
</feature>
<dbReference type="PROSITE" id="PS00060">
    <property type="entry name" value="ADH_IRON_2"/>
    <property type="match status" value="1"/>
</dbReference>
<evidence type="ECO:0000313" key="6">
    <source>
        <dbReference type="Proteomes" id="UP000001631"/>
    </source>
</evidence>
<keyword evidence="2" id="KW-1133">Transmembrane helix</keyword>
<evidence type="ECO:0000256" key="2">
    <source>
        <dbReference type="SAM" id="Phobius"/>
    </source>
</evidence>
<dbReference type="Gene3D" id="1.20.1090.10">
    <property type="entry name" value="Dehydroquinate synthase-like - alpha domain"/>
    <property type="match status" value="1"/>
</dbReference>
<dbReference type="Proteomes" id="UP000001631">
    <property type="component" value="Unassembled WGS sequence"/>
</dbReference>
<protein>
    <submittedName>
        <fullName evidence="5">Alcohol dehydrogenase</fullName>
    </submittedName>
</protein>
<dbReference type="GO" id="GO:0005739">
    <property type="term" value="C:mitochondrion"/>
    <property type="evidence" value="ECO:0007669"/>
    <property type="project" value="TreeGrafter"/>
</dbReference>
<dbReference type="Gene3D" id="3.40.50.1970">
    <property type="match status" value="1"/>
</dbReference>
<dbReference type="HOGENOM" id="CLU_007207_0_2_1"/>
<keyword evidence="2" id="KW-0812">Transmembrane</keyword>
<dbReference type="PANTHER" id="PTHR11496:SF97">
    <property type="entry name" value="ALCOHOL DEHYDROGENASE IRON-TYPE_GLYCEROL DEHYDROGENASE GLDA DOMAIN-CONTAINING PROTEIN"/>
    <property type="match status" value="1"/>
</dbReference>
<sequence>MEESLKKRGKKRGSQRRAASTLTYWTPLYMLYGRGCVASLLTVIANLGASKAFIITGKSLREKTPVIRRIEEILGETHHAGTYSGNSPIADIEAAVAAVKSSGADVLLSVGGGSPIDAAKAVAYRLHKARGNQGQGREEAKWIPSIAVPTTLSVAETTKNAGFTNADGSKVAVADGELIRALDHALELLYNPSAPEVPTKRLALSALTDLFTLLPQCLTTPQDADIRQRLFLGSYAALFPFQFSGALGISHAIGHAIGSTYGIPHGVTSCISLGKVIRFMAEKAREGAGGEGRGIGEAGEAAQIARAVAYIPGLRGTGDVAGDALLVAEAVERLVLKLGLVTGLVDYNIGPGEEEAIAVRALQDPAHPDLKSGIALV</sequence>
<dbReference type="InterPro" id="IPR056798">
    <property type="entry name" value="ADH_Fe_C"/>
</dbReference>
<name>C0NSS4_AJECG</name>
<dbReference type="GO" id="GO:0046872">
    <property type="term" value="F:metal ion binding"/>
    <property type="evidence" value="ECO:0007669"/>
    <property type="project" value="InterPro"/>
</dbReference>
<keyword evidence="2" id="KW-0472">Membrane</keyword>
<keyword evidence="6" id="KW-1185">Reference proteome</keyword>
<dbReference type="STRING" id="447093.C0NSS4"/>
<dbReference type="SUPFAM" id="SSF56796">
    <property type="entry name" value="Dehydroquinate synthase-like"/>
    <property type="match status" value="1"/>
</dbReference>
<proteinExistence type="predicted"/>
<dbReference type="PANTHER" id="PTHR11496">
    <property type="entry name" value="ALCOHOL DEHYDROGENASE"/>
    <property type="match status" value="1"/>
</dbReference>
<dbReference type="CDD" id="cd08192">
    <property type="entry name" value="MAR-like"/>
    <property type="match status" value="1"/>
</dbReference>
<dbReference type="Pfam" id="PF00465">
    <property type="entry name" value="Fe-ADH"/>
    <property type="match status" value="1"/>
</dbReference>
<dbReference type="RefSeq" id="XP_045286421.1">
    <property type="nucleotide sequence ID" value="XM_045433253.1"/>
</dbReference>
<dbReference type="InterPro" id="IPR001670">
    <property type="entry name" value="ADH_Fe/GldA"/>
</dbReference>
<feature type="domain" description="Alcohol dehydrogenase iron-type/glycerol dehydrogenase GldA" evidence="3">
    <location>
        <begin position="30"/>
        <end position="178"/>
    </location>
</feature>
<dbReference type="EMBL" id="GG663370">
    <property type="protein sequence ID" value="EEH05940.1"/>
    <property type="molecule type" value="Genomic_DNA"/>
</dbReference>
<dbReference type="AlphaFoldDB" id="C0NSS4"/>
<dbReference type="VEuPathDB" id="FungiDB:I7I50_06577"/>
<evidence type="ECO:0000256" key="1">
    <source>
        <dbReference type="ARBA" id="ARBA00023002"/>
    </source>
</evidence>
<dbReference type="InParanoid" id="C0NSS4"/>
<keyword evidence="1" id="KW-0560">Oxidoreductase</keyword>
<dbReference type="GeneID" id="69039220"/>
<dbReference type="GO" id="GO:0004022">
    <property type="term" value="F:alcohol dehydrogenase (NAD+) activity"/>
    <property type="evidence" value="ECO:0007669"/>
    <property type="project" value="TreeGrafter"/>
</dbReference>
<dbReference type="InterPro" id="IPR018211">
    <property type="entry name" value="ADH_Fe_CS"/>
</dbReference>
<feature type="domain" description="Fe-containing alcohol dehydrogenase-like C-terminal" evidence="4">
    <location>
        <begin position="181"/>
        <end position="365"/>
    </location>
</feature>
<evidence type="ECO:0000259" key="3">
    <source>
        <dbReference type="Pfam" id="PF00465"/>
    </source>
</evidence>
<organism evidence="5 6">
    <name type="scientific">Ajellomyces capsulatus (strain G186AR / H82 / ATCC MYA-2454 / RMSCC 2432)</name>
    <name type="common">Darling's disease fungus</name>
    <name type="synonym">Histoplasma capsulatum</name>
    <dbReference type="NCBI Taxonomy" id="447093"/>
    <lineage>
        <taxon>Eukaryota</taxon>
        <taxon>Fungi</taxon>
        <taxon>Dikarya</taxon>
        <taxon>Ascomycota</taxon>
        <taxon>Pezizomycotina</taxon>
        <taxon>Eurotiomycetes</taxon>
        <taxon>Eurotiomycetidae</taxon>
        <taxon>Onygenales</taxon>
        <taxon>Ajellomycetaceae</taxon>
        <taxon>Histoplasma</taxon>
    </lineage>
</organism>
<accession>C0NSS4</accession>
<dbReference type="Pfam" id="PF25137">
    <property type="entry name" value="ADH_Fe_C"/>
    <property type="match status" value="1"/>
</dbReference>
<gene>
    <name evidence="5" type="ORF">HCBG_06204</name>
</gene>